<dbReference type="PATRIC" id="fig|284581.3.peg.2234"/>
<keyword evidence="3" id="KW-0175">Coiled coil</keyword>
<dbReference type="AlphaFoldDB" id="A0A0M0L5I7"/>
<organism evidence="5 6">
    <name type="scientific">Priestia koreensis</name>
    <dbReference type="NCBI Taxonomy" id="284581"/>
    <lineage>
        <taxon>Bacteria</taxon>
        <taxon>Bacillati</taxon>
        <taxon>Bacillota</taxon>
        <taxon>Bacilli</taxon>
        <taxon>Bacillales</taxon>
        <taxon>Bacillaceae</taxon>
        <taxon>Priestia</taxon>
    </lineage>
</organism>
<protein>
    <submittedName>
        <fullName evidence="5">Tellurite resistance protein TelA</fullName>
    </submittedName>
</protein>
<dbReference type="OrthoDB" id="9768858at2"/>
<dbReference type="EMBL" id="LILC01000013">
    <property type="protein sequence ID" value="KOO46304.1"/>
    <property type="molecule type" value="Genomic_DNA"/>
</dbReference>
<proteinExistence type="inferred from homology"/>
<evidence type="ECO:0000256" key="3">
    <source>
        <dbReference type="SAM" id="Coils"/>
    </source>
</evidence>
<reference evidence="6" key="1">
    <citation type="submission" date="2015-08" db="EMBL/GenBank/DDBJ databases">
        <title>Fjat-14210 dsm16467.</title>
        <authorList>
            <person name="Liu B."/>
            <person name="Wang J."/>
            <person name="Zhu Y."/>
            <person name="Liu G."/>
            <person name="Chen Q."/>
            <person name="Chen Z."/>
            <person name="Lan J."/>
            <person name="Che J."/>
            <person name="Ge C."/>
            <person name="Shi H."/>
            <person name="Pan Z."/>
            <person name="Liu X."/>
        </authorList>
    </citation>
    <scope>NUCLEOTIDE SEQUENCE [LARGE SCALE GENOMIC DNA]</scope>
    <source>
        <strain evidence="6">DSM 16467</strain>
    </source>
</reference>
<evidence type="ECO:0000256" key="1">
    <source>
        <dbReference type="ARBA" id="ARBA00005541"/>
    </source>
</evidence>
<evidence type="ECO:0000256" key="2">
    <source>
        <dbReference type="PIRNR" id="PIRNR026508"/>
    </source>
</evidence>
<dbReference type="Pfam" id="PF05816">
    <property type="entry name" value="TelA"/>
    <property type="match status" value="1"/>
</dbReference>
<feature type="compositionally biased region" description="Basic and acidic residues" evidence="4">
    <location>
        <begin position="24"/>
        <end position="37"/>
    </location>
</feature>
<feature type="region of interest" description="Disordered" evidence="4">
    <location>
        <begin position="1"/>
        <end position="38"/>
    </location>
</feature>
<dbReference type="InterPro" id="IPR008863">
    <property type="entry name" value="Toxic_anion-R_TelA"/>
</dbReference>
<dbReference type="PIRSF" id="PIRSF026508">
    <property type="entry name" value="TelA"/>
    <property type="match status" value="1"/>
</dbReference>
<dbReference type="RefSeq" id="WP_053401382.1">
    <property type="nucleotide sequence ID" value="NZ_JAUKEN010000001.1"/>
</dbReference>
<sequence>MKEFESKHSLDELLDDPFAMPTIQEEKETSLQQEKPKKSFAYLTPEHQEKAKKIAEQIDYKNQQAILQYGTAAQSELSHFSQSVLKHVQTKDAGPVGDVITELMLKINQVNPDEFGMKRKGVIGKLFSGVSKPVQSILSKYQSINVEIDKISDKLEGSRQLLYRDIMMLENLYEKNKQYYEALNIYIAGAEYKLEQLQSETLPALQSQAKDGQDYLKVQEVNDLNQFMNRLDKRIHDLKLSRQIAIQSAPQIRLIQEVNQTLVEKIQSSILTAVPLWKNQIVISMTLLRQKRAMEAQRQVSKTTNELLTRNSEMLKQNTVEVAKENERGVVDIETLKKTQENLLTTLEEVLQIQQEGRSKRHSAEQELHQMEIDLKQKLLDLK</sequence>
<evidence type="ECO:0000313" key="5">
    <source>
        <dbReference type="EMBL" id="KOO46304.1"/>
    </source>
</evidence>
<name>A0A0M0L5I7_9BACI</name>
<keyword evidence="6" id="KW-1185">Reference proteome</keyword>
<evidence type="ECO:0000256" key="4">
    <source>
        <dbReference type="SAM" id="MobiDB-lite"/>
    </source>
</evidence>
<feature type="coiled-coil region" evidence="3">
    <location>
        <begin position="336"/>
        <end position="381"/>
    </location>
</feature>
<evidence type="ECO:0000313" key="6">
    <source>
        <dbReference type="Proteomes" id="UP000037558"/>
    </source>
</evidence>
<comment type="similarity">
    <text evidence="1 2">Belongs to the TelA family.</text>
</comment>
<accession>A0A0M0L5I7</accession>
<dbReference type="PANTHER" id="PTHR38432:SF1">
    <property type="entry name" value="TELA-LIKE PROTEIN SAOUHSC_01408"/>
    <property type="match status" value="1"/>
</dbReference>
<feature type="compositionally biased region" description="Basic and acidic residues" evidence="4">
    <location>
        <begin position="1"/>
        <end position="11"/>
    </location>
</feature>
<comment type="caution">
    <text evidence="5">The sequence shown here is derived from an EMBL/GenBank/DDBJ whole genome shotgun (WGS) entry which is preliminary data.</text>
</comment>
<dbReference type="STRING" id="284581.AMD01_10675"/>
<dbReference type="Proteomes" id="UP000037558">
    <property type="component" value="Unassembled WGS sequence"/>
</dbReference>
<dbReference type="PANTHER" id="PTHR38432">
    <property type="entry name" value="TELA-LIKE PROTEIN SAOUHSC_01408"/>
    <property type="match status" value="1"/>
</dbReference>
<gene>
    <name evidence="5" type="ORF">AMD01_10675</name>
</gene>